<gene>
    <name evidence="1" type="ORF">M422DRAFT_39901</name>
</gene>
<sequence>MREYSTRARHRTVNSYGRKVYGHLRRNQYRNRSIYWSGNSLIGTDTDRIRHITV</sequence>
<protein>
    <submittedName>
        <fullName evidence="1">Uncharacterized protein</fullName>
    </submittedName>
</protein>
<dbReference type="AlphaFoldDB" id="A0A0C9T241"/>
<organism evidence="1 2">
    <name type="scientific">Sphaerobolus stellatus (strain SS14)</name>
    <dbReference type="NCBI Taxonomy" id="990650"/>
    <lineage>
        <taxon>Eukaryota</taxon>
        <taxon>Fungi</taxon>
        <taxon>Dikarya</taxon>
        <taxon>Basidiomycota</taxon>
        <taxon>Agaricomycotina</taxon>
        <taxon>Agaricomycetes</taxon>
        <taxon>Phallomycetidae</taxon>
        <taxon>Geastrales</taxon>
        <taxon>Sphaerobolaceae</taxon>
        <taxon>Sphaerobolus</taxon>
    </lineage>
</organism>
<dbReference type="EMBL" id="KN837909">
    <property type="protein sequence ID" value="KIJ22853.1"/>
    <property type="molecule type" value="Genomic_DNA"/>
</dbReference>
<dbReference type="Proteomes" id="UP000054279">
    <property type="component" value="Unassembled WGS sequence"/>
</dbReference>
<feature type="non-terminal residue" evidence="1">
    <location>
        <position position="54"/>
    </location>
</feature>
<dbReference type="HOGENOM" id="CLU_210551_0_0_1"/>
<reference evidence="1 2" key="1">
    <citation type="submission" date="2014-06" db="EMBL/GenBank/DDBJ databases">
        <title>Evolutionary Origins and Diversification of the Mycorrhizal Mutualists.</title>
        <authorList>
            <consortium name="DOE Joint Genome Institute"/>
            <consortium name="Mycorrhizal Genomics Consortium"/>
            <person name="Kohler A."/>
            <person name="Kuo A."/>
            <person name="Nagy L.G."/>
            <person name="Floudas D."/>
            <person name="Copeland A."/>
            <person name="Barry K.W."/>
            <person name="Cichocki N."/>
            <person name="Veneault-Fourrey C."/>
            <person name="LaButti K."/>
            <person name="Lindquist E.A."/>
            <person name="Lipzen A."/>
            <person name="Lundell T."/>
            <person name="Morin E."/>
            <person name="Murat C."/>
            <person name="Riley R."/>
            <person name="Ohm R."/>
            <person name="Sun H."/>
            <person name="Tunlid A."/>
            <person name="Henrissat B."/>
            <person name="Grigoriev I.V."/>
            <person name="Hibbett D.S."/>
            <person name="Martin F."/>
        </authorList>
    </citation>
    <scope>NUCLEOTIDE SEQUENCE [LARGE SCALE GENOMIC DNA]</scope>
    <source>
        <strain evidence="1 2">SS14</strain>
    </source>
</reference>
<name>A0A0C9T241_SPHS4</name>
<keyword evidence="2" id="KW-1185">Reference proteome</keyword>
<accession>A0A0C9T241</accession>
<evidence type="ECO:0000313" key="2">
    <source>
        <dbReference type="Proteomes" id="UP000054279"/>
    </source>
</evidence>
<proteinExistence type="predicted"/>
<evidence type="ECO:0000313" key="1">
    <source>
        <dbReference type="EMBL" id="KIJ22853.1"/>
    </source>
</evidence>